<evidence type="ECO:0000256" key="3">
    <source>
        <dbReference type="ARBA" id="ARBA00022692"/>
    </source>
</evidence>
<keyword evidence="2" id="KW-1003">Cell membrane</keyword>
<dbReference type="GO" id="GO:0005886">
    <property type="term" value="C:plasma membrane"/>
    <property type="evidence" value="ECO:0007669"/>
    <property type="project" value="UniProtKB-SubCell"/>
</dbReference>
<comment type="caution">
    <text evidence="8">The sequence shown here is derived from an EMBL/GenBank/DDBJ whole genome shotgun (WGS) entry which is preliminary data.</text>
</comment>
<dbReference type="InterPro" id="IPR032694">
    <property type="entry name" value="CopC/D"/>
</dbReference>
<evidence type="ECO:0000256" key="6">
    <source>
        <dbReference type="SAM" id="Phobius"/>
    </source>
</evidence>
<keyword evidence="9" id="KW-1185">Reference proteome</keyword>
<dbReference type="GO" id="GO:0006825">
    <property type="term" value="P:copper ion transport"/>
    <property type="evidence" value="ECO:0007669"/>
    <property type="project" value="InterPro"/>
</dbReference>
<dbReference type="RefSeq" id="WP_188073330.1">
    <property type="nucleotide sequence ID" value="NZ_BSPS01000005.1"/>
</dbReference>
<feature type="transmembrane region" description="Helical" evidence="6">
    <location>
        <begin position="12"/>
        <end position="31"/>
    </location>
</feature>
<evidence type="ECO:0000256" key="2">
    <source>
        <dbReference type="ARBA" id="ARBA00022475"/>
    </source>
</evidence>
<keyword evidence="3 6" id="KW-0812">Transmembrane</keyword>
<name>A0A7W6FR74_9SPHN</name>
<feature type="transmembrane region" description="Helical" evidence="6">
    <location>
        <begin position="274"/>
        <end position="292"/>
    </location>
</feature>
<evidence type="ECO:0000256" key="1">
    <source>
        <dbReference type="ARBA" id="ARBA00004651"/>
    </source>
</evidence>
<feature type="transmembrane region" description="Helical" evidence="6">
    <location>
        <begin position="153"/>
        <end position="174"/>
    </location>
</feature>
<feature type="transmembrane region" description="Helical" evidence="6">
    <location>
        <begin position="114"/>
        <end position="133"/>
    </location>
</feature>
<feature type="transmembrane region" description="Helical" evidence="6">
    <location>
        <begin position="186"/>
        <end position="213"/>
    </location>
</feature>
<organism evidence="8 9">
    <name type="scientific">Sphingobium jiangsuense</name>
    <dbReference type="NCBI Taxonomy" id="870476"/>
    <lineage>
        <taxon>Bacteria</taxon>
        <taxon>Pseudomonadati</taxon>
        <taxon>Pseudomonadota</taxon>
        <taxon>Alphaproteobacteria</taxon>
        <taxon>Sphingomonadales</taxon>
        <taxon>Sphingomonadaceae</taxon>
        <taxon>Sphingobium</taxon>
    </lineage>
</organism>
<evidence type="ECO:0000259" key="7">
    <source>
        <dbReference type="Pfam" id="PF05425"/>
    </source>
</evidence>
<dbReference type="Proteomes" id="UP000571950">
    <property type="component" value="Unassembled WGS sequence"/>
</dbReference>
<proteinExistence type="predicted"/>
<dbReference type="Pfam" id="PF05425">
    <property type="entry name" value="CopD"/>
    <property type="match status" value="1"/>
</dbReference>
<feature type="transmembrane region" description="Helical" evidence="6">
    <location>
        <begin position="43"/>
        <end position="70"/>
    </location>
</feature>
<comment type="subcellular location">
    <subcellularLocation>
        <location evidence="1">Cell membrane</location>
        <topology evidence="1">Multi-pass membrane protein</topology>
    </subcellularLocation>
</comment>
<evidence type="ECO:0000313" key="9">
    <source>
        <dbReference type="Proteomes" id="UP000571950"/>
    </source>
</evidence>
<dbReference type="InterPro" id="IPR047689">
    <property type="entry name" value="CopD"/>
</dbReference>
<gene>
    <name evidence="8" type="ORF">GGR43_003620</name>
</gene>
<keyword evidence="5 6" id="KW-0472">Membrane</keyword>
<keyword evidence="4 6" id="KW-1133">Transmembrane helix</keyword>
<dbReference type="AlphaFoldDB" id="A0A7W6FR74"/>
<dbReference type="InterPro" id="IPR008457">
    <property type="entry name" value="Cu-R_CopD_dom"/>
</dbReference>
<reference evidence="8 9" key="1">
    <citation type="submission" date="2020-08" db="EMBL/GenBank/DDBJ databases">
        <title>Genomic Encyclopedia of Type Strains, Phase IV (KMG-IV): sequencing the most valuable type-strain genomes for metagenomic binning, comparative biology and taxonomic classification.</title>
        <authorList>
            <person name="Goeker M."/>
        </authorList>
    </citation>
    <scope>NUCLEOTIDE SEQUENCE [LARGE SCALE GENOMIC DNA]</scope>
    <source>
        <strain evidence="8 9">DSM 26189</strain>
    </source>
</reference>
<evidence type="ECO:0000256" key="4">
    <source>
        <dbReference type="ARBA" id="ARBA00022989"/>
    </source>
</evidence>
<sequence>MADWIGVALRFGVYADLLLLFGLAAYPLYAASPSRPLGGRAMIAGLAGLGLLLSNLSFLQMVASMSSATITGIGRETFDFVLFETPPGAAFLWRTAALATAFVAALLQSAKIRSPVVTLGAGVALGTLAWTGHAAVTEGAAGTIHRLADGLHLLAAGAWLGALAVLVTLLFARIEDDKSVAAARSALAGFAVAGSIIVALIVATGLINVWMIVGVEGALRLPTTLYGQLLIAKLVLFAAMLGLAAANRWRLTPRLASGDAGGASGGVRALRGSIALETSAAMLILALVAWLGTLSPQPTI</sequence>
<dbReference type="PANTHER" id="PTHR34820">
    <property type="entry name" value="INNER MEMBRANE PROTEIN YEBZ"/>
    <property type="match status" value="1"/>
</dbReference>
<accession>A0A7W6FR74</accession>
<dbReference type="PANTHER" id="PTHR34820:SF4">
    <property type="entry name" value="INNER MEMBRANE PROTEIN YEBZ"/>
    <property type="match status" value="1"/>
</dbReference>
<evidence type="ECO:0000256" key="5">
    <source>
        <dbReference type="ARBA" id="ARBA00023136"/>
    </source>
</evidence>
<feature type="transmembrane region" description="Helical" evidence="6">
    <location>
        <begin position="225"/>
        <end position="246"/>
    </location>
</feature>
<dbReference type="EMBL" id="JACIDT010000016">
    <property type="protein sequence ID" value="MBB3927881.1"/>
    <property type="molecule type" value="Genomic_DNA"/>
</dbReference>
<evidence type="ECO:0000313" key="8">
    <source>
        <dbReference type="EMBL" id="MBB3927881.1"/>
    </source>
</evidence>
<protein>
    <submittedName>
        <fullName evidence="8">Putative copper resistance protein D</fullName>
    </submittedName>
</protein>
<feature type="domain" description="Copper resistance protein D" evidence="7">
    <location>
        <begin position="186"/>
        <end position="291"/>
    </location>
</feature>
<dbReference type="NCBIfam" id="NF033808">
    <property type="entry name" value="copper_CopD"/>
    <property type="match status" value="1"/>
</dbReference>